<dbReference type="CDD" id="cd03024">
    <property type="entry name" value="DsbA_FrnE"/>
    <property type="match status" value="1"/>
</dbReference>
<organism evidence="2 3">
    <name type="scientific">Rhodoferax ferrireducens</name>
    <dbReference type="NCBI Taxonomy" id="192843"/>
    <lineage>
        <taxon>Bacteria</taxon>
        <taxon>Pseudomonadati</taxon>
        <taxon>Pseudomonadota</taxon>
        <taxon>Betaproteobacteria</taxon>
        <taxon>Burkholderiales</taxon>
        <taxon>Comamonadaceae</taxon>
        <taxon>Rhodoferax</taxon>
    </lineage>
</organism>
<dbReference type="Proteomes" id="UP001180487">
    <property type="component" value="Unassembled WGS sequence"/>
</dbReference>
<dbReference type="InterPro" id="IPR036249">
    <property type="entry name" value="Thioredoxin-like_sf"/>
</dbReference>
<proteinExistence type="predicted"/>
<evidence type="ECO:0000313" key="2">
    <source>
        <dbReference type="EMBL" id="MDR7378800.1"/>
    </source>
</evidence>
<keyword evidence="2" id="KW-0413">Isomerase</keyword>
<sequence length="216" mass="24195">MATALKIDFVSDVSCPWCAVGLKSLEQALARVADDSIRAELHFQPFELNPQMAAEGEDTTEHLARKYGSTPEQAARNRETIRQRGAELGFTFNMDKRNRIYNTFDAHRLLHWAEIEGQQHALKQALFDAYFTQGQDPSSHTLLVQVAQQVGLDPARAQAILESGEFADEVREREQFYTSHGIHSVPAVIINDRHLISGGQPPEVFEQALRQIAAAE</sequence>
<dbReference type="Pfam" id="PF01323">
    <property type="entry name" value="DSBA"/>
    <property type="match status" value="1"/>
</dbReference>
<comment type="caution">
    <text evidence="2">The sequence shown here is derived from an EMBL/GenBank/DDBJ whole genome shotgun (WGS) entry which is preliminary data.</text>
</comment>
<dbReference type="EMBL" id="JAVDXT010000003">
    <property type="protein sequence ID" value="MDR7378800.1"/>
    <property type="molecule type" value="Genomic_DNA"/>
</dbReference>
<dbReference type="InterPro" id="IPR001853">
    <property type="entry name" value="DSBA-like_thioredoxin_dom"/>
</dbReference>
<dbReference type="RefSeq" id="WP_310375073.1">
    <property type="nucleotide sequence ID" value="NZ_JAVDXT010000003.1"/>
</dbReference>
<evidence type="ECO:0000259" key="1">
    <source>
        <dbReference type="Pfam" id="PF01323"/>
    </source>
</evidence>
<dbReference type="PANTHER" id="PTHR13887:SF41">
    <property type="entry name" value="THIOREDOXIN SUPERFAMILY PROTEIN"/>
    <property type="match status" value="1"/>
</dbReference>
<dbReference type="PANTHER" id="PTHR13887">
    <property type="entry name" value="GLUTATHIONE S-TRANSFERASE KAPPA"/>
    <property type="match status" value="1"/>
</dbReference>
<dbReference type="GO" id="GO:0016853">
    <property type="term" value="F:isomerase activity"/>
    <property type="evidence" value="ECO:0007669"/>
    <property type="project" value="UniProtKB-KW"/>
</dbReference>
<evidence type="ECO:0000313" key="3">
    <source>
        <dbReference type="Proteomes" id="UP001180487"/>
    </source>
</evidence>
<keyword evidence="3" id="KW-1185">Reference proteome</keyword>
<gene>
    <name evidence="2" type="ORF">J2X19_003494</name>
</gene>
<name>A0ABU2CBS6_9BURK</name>
<dbReference type="Gene3D" id="3.40.30.10">
    <property type="entry name" value="Glutaredoxin"/>
    <property type="match status" value="1"/>
</dbReference>
<dbReference type="SUPFAM" id="SSF52833">
    <property type="entry name" value="Thioredoxin-like"/>
    <property type="match status" value="1"/>
</dbReference>
<reference evidence="2 3" key="1">
    <citation type="submission" date="2023-07" db="EMBL/GenBank/DDBJ databases">
        <title>Sorghum-associated microbial communities from plants grown in Nebraska, USA.</title>
        <authorList>
            <person name="Schachtman D."/>
        </authorList>
    </citation>
    <scope>NUCLEOTIDE SEQUENCE [LARGE SCALE GENOMIC DNA]</scope>
    <source>
        <strain evidence="2 3">BE313</strain>
    </source>
</reference>
<feature type="domain" description="DSBA-like thioredoxin" evidence="1">
    <location>
        <begin position="7"/>
        <end position="209"/>
    </location>
</feature>
<accession>A0ABU2CBS6</accession>
<protein>
    <submittedName>
        <fullName evidence="2">DsbA family dithiol-disulfide isomerase</fullName>
    </submittedName>
</protein>